<feature type="chain" id="PRO_5022748508" evidence="6">
    <location>
        <begin position="27"/>
        <end position="1176"/>
    </location>
</feature>
<evidence type="ECO:0000256" key="5">
    <source>
        <dbReference type="SAM" id="Phobius"/>
    </source>
</evidence>
<name>A0A5E4N654_9HEMI</name>
<feature type="domain" description="Fibronectin type-III" evidence="8">
    <location>
        <begin position="778"/>
        <end position="874"/>
    </location>
</feature>
<keyword evidence="5" id="KW-0812">Transmembrane</keyword>
<keyword evidence="6" id="KW-0732">Signal</keyword>
<evidence type="ECO:0000256" key="6">
    <source>
        <dbReference type="SAM" id="SignalP"/>
    </source>
</evidence>
<dbReference type="SUPFAM" id="SSF49265">
    <property type="entry name" value="Fibronectin type III"/>
    <property type="match status" value="3"/>
</dbReference>
<dbReference type="CDD" id="cd00096">
    <property type="entry name" value="Ig"/>
    <property type="match status" value="1"/>
</dbReference>
<dbReference type="PROSITE" id="PS50835">
    <property type="entry name" value="IG_LIKE"/>
    <property type="match status" value="4"/>
</dbReference>
<evidence type="ECO:0000256" key="1">
    <source>
        <dbReference type="ARBA" id="ARBA00022737"/>
    </source>
</evidence>
<feature type="transmembrane region" description="Helical" evidence="5">
    <location>
        <begin position="996"/>
        <end position="1019"/>
    </location>
</feature>
<dbReference type="EMBL" id="CABPRJ010001901">
    <property type="protein sequence ID" value="VVC40188.1"/>
    <property type="molecule type" value="Genomic_DNA"/>
</dbReference>
<reference evidence="9 10" key="1">
    <citation type="submission" date="2019-08" db="EMBL/GenBank/DDBJ databases">
        <authorList>
            <person name="Alioto T."/>
            <person name="Alioto T."/>
            <person name="Gomez Garrido J."/>
        </authorList>
    </citation>
    <scope>NUCLEOTIDE SEQUENCE [LARGE SCALE GENOMIC DNA]</scope>
</reference>
<gene>
    <name evidence="9" type="ORF">CINCED_3A025745</name>
</gene>
<dbReference type="InterPro" id="IPR007110">
    <property type="entry name" value="Ig-like_dom"/>
</dbReference>
<dbReference type="PANTHER" id="PTHR44170">
    <property type="entry name" value="PROTEIN SIDEKICK"/>
    <property type="match status" value="1"/>
</dbReference>
<evidence type="ECO:0000259" key="7">
    <source>
        <dbReference type="PROSITE" id="PS50835"/>
    </source>
</evidence>
<dbReference type="CDD" id="cd00063">
    <property type="entry name" value="FN3"/>
    <property type="match status" value="4"/>
</dbReference>
<feature type="domain" description="Fibronectin type-III" evidence="8">
    <location>
        <begin position="875"/>
        <end position="975"/>
    </location>
</feature>
<dbReference type="PROSITE" id="PS50853">
    <property type="entry name" value="FN3"/>
    <property type="match status" value="3"/>
</dbReference>
<feature type="domain" description="Ig-like" evidence="7">
    <location>
        <begin position="352"/>
        <end position="440"/>
    </location>
</feature>
<dbReference type="InterPro" id="IPR013098">
    <property type="entry name" value="Ig_I-set"/>
</dbReference>
<evidence type="ECO:0000313" key="10">
    <source>
        <dbReference type="Proteomes" id="UP000325440"/>
    </source>
</evidence>
<evidence type="ECO:0000256" key="3">
    <source>
        <dbReference type="ARBA" id="ARBA00023319"/>
    </source>
</evidence>
<protein>
    <submittedName>
        <fullName evidence="9">Fibronectin type III,Immunoglobulin subtype,Immunoglobulin-like domain,Immunoglobulin-like</fullName>
    </submittedName>
</protein>
<keyword evidence="2" id="KW-1015">Disulfide bond</keyword>
<sequence>MTTVTTSAVILPLLVLLLSHVSTAGATVRADTADEIGPDSTWIVEPPETGVAVRGKPYTIKCHSNLPNVTYRWMFNNRTLDLVKDSRRRILPDGSLYFNKVVNKKSSDAGSYRCIVQTPYGAVSSKTFTLLLAALHDFDESPVGVTVNSEASRSIIRFTCHVNSIPEATIMWQKNEIPLSTNNRFITKVPGVLYIKQVNENDTGSYRCVAKNNLMNKTKFSEVGHLKVEKINNDLSSGSQSNIQPLALISPNTLYPIVKYVAEGENVTFECAATGVPSPQLKWSFTASIGCCIGNKQNTMLSNKDTYVNILSLTRVTTNSSGTYTCHVFQPMTRRPDYLHAQVFQLEVMTPPTITIRPETRSVPLANSIRLKCGVQGNPIPNITWYLNGECLKFYGRVKINKDKQLLLVSNTVSTDSGIYQCFASNQYGTTWAGALITISSSSYKPAPPINISCRTLSPTQIQVFWQKSPKDIPDNPPIHFRQDSIQLVPAHSENPLSSSSATVATDIKNKLQNVYTIHYMITDGGEETLIVSLNHSIIVEKLKPYKNYTFYVRVYNRKSGSDQSEKVTCKTQDEAPQTVPDLNVIPLSPISLHVEWSAINANLALFGSITHYHIMWRRFGSASNYIQVLHKNTRQYTITGLKPGGQYEVQVLGATQNGFPNIDFSWNFVELPAIDPILPLPVLNYTISKSLQLIKLSWSVDDWSVKFNFYKLMYRITSQTNQSLMSLQNFEPNITTHAIHYTSDMDVYEILLNCVNENKEGESITRIIAIHLNMFSPPSQIEAVATSLHTVNVSWVPPDSEDLSSLLFIITYNLISNSENDTSTTLFTELGVSSYELSRLKPYSLYEIKISVQDKTNRKSEFSQKIQVRTLQGVPGIVEQIEWHWMNTNTVHISWVEPIKSNGEIMGYYLSYTSELNLPPTTWQQLNVSRQKKSLNLSGLNNDTRYFFMLRAATDAGFGPQSGIFSIEPMTTYAHSSVNSKQPVEPALYMEDEQLLGIVIGCVIGVICILICTTSIMIKRQCMKNERMRNTQQNTLGSDVAYCAQNLQTFTVDHVHEESVPLNDFSYITRHMVGGRGRYSNNISGMAALPLLDHSNVGDHDLTNVHIIENPQCTVDVDVDAYDVDSLLSESAEGGAGTEESGCSDQLAKSQKGGDSSVADDGFHEHLEPNKILVG</sequence>
<feature type="domain" description="Ig-like" evidence="7">
    <location>
        <begin position="245"/>
        <end position="328"/>
    </location>
</feature>
<feature type="domain" description="Ig-like" evidence="7">
    <location>
        <begin position="38"/>
        <end position="129"/>
    </location>
</feature>
<feature type="signal peptide" evidence="6">
    <location>
        <begin position="1"/>
        <end position="26"/>
    </location>
</feature>
<keyword evidence="1" id="KW-0677">Repeat</keyword>
<dbReference type="InterPro" id="IPR036179">
    <property type="entry name" value="Ig-like_dom_sf"/>
</dbReference>
<accession>A0A5E4N654</accession>
<dbReference type="FunFam" id="2.60.40.10:FF:000032">
    <property type="entry name" value="palladin isoform X1"/>
    <property type="match status" value="1"/>
</dbReference>
<feature type="domain" description="Fibronectin type-III" evidence="8">
    <location>
        <begin position="576"/>
        <end position="675"/>
    </location>
</feature>
<feature type="domain" description="Ig-like" evidence="7">
    <location>
        <begin position="142"/>
        <end position="221"/>
    </location>
</feature>
<keyword evidence="5" id="KW-0472">Membrane</keyword>
<keyword evidence="3" id="KW-0393">Immunoglobulin domain</keyword>
<evidence type="ECO:0000256" key="4">
    <source>
        <dbReference type="SAM" id="MobiDB-lite"/>
    </source>
</evidence>
<evidence type="ECO:0000256" key="2">
    <source>
        <dbReference type="ARBA" id="ARBA00023157"/>
    </source>
</evidence>
<dbReference type="InterPro" id="IPR013783">
    <property type="entry name" value="Ig-like_fold"/>
</dbReference>
<dbReference type="InterPro" id="IPR003961">
    <property type="entry name" value="FN3_dom"/>
</dbReference>
<dbReference type="Pfam" id="PF07679">
    <property type="entry name" value="I-set"/>
    <property type="match status" value="1"/>
</dbReference>
<dbReference type="Proteomes" id="UP000325440">
    <property type="component" value="Unassembled WGS sequence"/>
</dbReference>
<dbReference type="OrthoDB" id="438268at2759"/>
<dbReference type="GO" id="GO:0030154">
    <property type="term" value="P:cell differentiation"/>
    <property type="evidence" value="ECO:0007669"/>
    <property type="project" value="UniProtKB-ARBA"/>
</dbReference>
<dbReference type="GO" id="GO:0009653">
    <property type="term" value="P:anatomical structure morphogenesis"/>
    <property type="evidence" value="ECO:0007669"/>
    <property type="project" value="UniProtKB-ARBA"/>
</dbReference>
<evidence type="ECO:0000313" key="9">
    <source>
        <dbReference type="EMBL" id="VVC40188.1"/>
    </source>
</evidence>
<dbReference type="SMART" id="SM00408">
    <property type="entry name" value="IGc2"/>
    <property type="match status" value="4"/>
</dbReference>
<dbReference type="InterPro" id="IPR003599">
    <property type="entry name" value="Ig_sub"/>
</dbReference>
<dbReference type="SMART" id="SM00060">
    <property type="entry name" value="FN3"/>
    <property type="match status" value="4"/>
</dbReference>
<organism evidence="9 10">
    <name type="scientific">Cinara cedri</name>
    <dbReference type="NCBI Taxonomy" id="506608"/>
    <lineage>
        <taxon>Eukaryota</taxon>
        <taxon>Metazoa</taxon>
        <taxon>Ecdysozoa</taxon>
        <taxon>Arthropoda</taxon>
        <taxon>Hexapoda</taxon>
        <taxon>Insecta</taxon>
        <taxon>Pterygota</taxon>
        <taxon>Neoptera</taxon>
        <taxon>Paraneoptera</taxon>
        <taxon>Hemiptera</taxon>
        <taxon>Sternorrhyncha</taxon>
        <taxon>Aphidomorpha</taxon>
        <taxon>Aphidoidea</taxon>
        <taxon>Aphididae</taxon>
        <taxon>Lachninae</taxon>
        <taxon>Cinara</taxon>
    </lineage>
</organism>
<evidence type="ECO:0000259" key="8">
    <source>
        <dbReference type="PROSITE" id="PS50853"/>
    </source>
</evidence>
<dbReference type="SMART" id="SM00409">
    <property type="entry name" value="IG"/>
    <property type="match status" value="4"/>
</dbReference>
<dbReference type="InterPro" id="IPR036116">
    <property type="entry name" value="FN3_sf"/>
</dbReference>
<dbReference type="InterPro" id="IPR003598">
    <property type="entry name" value="Ig_sub2"/>
</dbReference>
<dbReference type="PANTHER" id="PTHR44170:SF59">
    <property type="entry name" value="PROTOGENIN-LIKE"/>
    <property type="match status" value="1"/>
</dbReference>
<proteinExistence type="predicted"/>
<feature type="compositionally biased region" description="Low complexity" evidence="4">
    <location>
        <begin position="1132"/>
        <end position="1145"/>
    </location>
</feature>
<dbReference type="Gene3D" id="2.60.40.10">
    <property type="entry name" value="Immunoglobulins"/>
    <property type="match status" value="8"/>
</dbReference>
<dbReference type="AlphaFoldDB" id="A0A5E4N654"/>
<keyword evidence="5" id="KW-1133">Transmembrane helix</keyword>
<dbReference type="Pfam" id="PF13927">
    <property type="entry name" value="Ig_3"/>
    <property type="match status" value="2"/>
</dbReference>
<feature type="region of interest" description="Disordered" evidence="4">
    <location>
        <begin position="1132"/>
        <end position="1176"/>
    </location>
</feature>
<dbReference type="GO" id="GO:0098609">
    <property type="term" value="P:cell-cell adhesion"/>
    <property type="evidence" value="ECO:0007669"/>
    <property type="project" value="TreeGrafter"/>
</dbReference>
<dbReference type="SUPFAM" id="SSF48726">
    <property type="entry name" value="Immunoglobulin"/>
    <property type="match status" value="4"/>
</dbReference>
<dbReference type="Pfam" id="PF00041">
    <property type="entry name" value="fn3"/>
    <property type="match status" value="3"/>
</dbReference>
<keyword evidence="10" id="KW-1185">Reference proteome</keyword>